<dbReference type="OMA" id="WEMRTSR"/>
<dbReference type="PANTHER" id="PTHR10657">
    <property type="entry name" value="PEPTIDYL-PROLYL CIS-TRANS ISOMERASE"/>
    <property type="match status" value="1"/>
</dbReference>
<dbReference type="EC" id="5.2.1.8" evidence="5"/>
<evidence type="ECO:0000259" key="8">
    <source>
        <dbReference type="PROSITE" id="PS50198"/>
    </source>
</evidence>
<keyword evidence="2 4" id="KW-0697">Rotamase</keyword>
<evidence type="ECO:0000259" key="7">
    <source>
        <dbReference type="PROSITE" id="PS50020"/>
    </source>
</evidence>
<evidence type="ECO:0000256" key="4">
    <source>
        <dbReference type="PROSITE-ProRule" id="PRU00278"/>
    </source>
</evidence>
<dbReference type="GO" id="GO:0000993">
    <property type="term" value="F:RNA polymerase II complex binding"/>
    <property type="evidence" value="ECO:0007669"/>
    <property type="project" value="EnsemblFungi"/>
</dbReference>
<evidence type="ECO:0000313" key="9">
    <source>
        <dbReference type="EMBL" id="KXS19353.1"/>
    </source>
</evidence>
<dbReference type="AlphaFoldDB" id="A0A139AS29"/>
<dbReference type="GO" id="GO:0005634">
    <property type="term" value="C:nucleus"/>
    <property type="evidence" value="ECO:0007669"/>
    <property type="project" value="EnsemblFungi"/>
</dbReference>
<gene>
    <name evidence="9" type="ORF">M427DRAFT_52794</name>
</gene>
<dbReference type="GO" id="GO:2000749">
    <property type="term" value="P:positive regulation of rDNA heterochromatin formation"/>
    <property type="evidence" value="ECO:0007669"/>
    <property type="project" value="EnsemblFungi"/>
</dbReference>
<evidence type="ECO:0000256" key="6">
    <source>
        <dbReference type="SAM" id="MobiDB-lite"/>
    </source>
</evidence>
<dbReference type="EMBL" id="KQ965738">
    <property type="protein sequence ID" value="KXS19353.1"/>
    <property type="molecule type" value="Genomic_DNA"/>
</dbReference>
<dbReference type="InterPro" id="IPR036020">
    <property type="entry name" value="WW_dom_sf"/>
</dbReference>
<evidence type="ECO:0000256" key="5">
    <source>
        <dbReference type="RuleBase" id="RU363014"/>
    </source>
</evidence>
<dbReference type="GO" id="GO:0003755">
    <property type="term" value="F:peptidyl-prolyl cis-trans isomerase activity"/>
    <property type="evidence" value="ECO:0007669"/>
    <property type="project" value="UniProtKB-UniRule"/>
</dbReference>
<dbReference type="Gene3D" id="2.20.70.10">
    <property type="match status" value="1"/>
</dbReference>
<dbReference type="GO" id="GO:0180010">
    <property type="term" value="P:co-transcriptional mRNA 3'-end processing, cleavage and polyadenylation pathway"/>
    <property type="evidence" value="ECO:0007669"/>
    <property type="project" value="EnsemblFungi"/>
</dbReference>
<dbReference type="InterPro" id="IPR000297">
    <property type="entry name" value="PPIase_PpiC"/>
</dbReference>
<evidence type="ECO:0000256" key="3">
    <source>
        <dbReference type="ARBA" id="ARBA00023235"/>
    </source>
</evidence>
<protein>
    <recommendedName>
        <fullName evidence="5">Peptidyl-prolyl cis-trans isomerase</fullName>
        <ecNumber evidence="5">5.2.1.8</ecNumber>
    </recommendedName>
</protein>
<dbReference type="CDD" id="cd00201">
    <property type="entry name" value="WW"/>
    <property type="match status" value="1"/>
</dbReference>
<dbReference type="STRING" id="1344416.A0A139AS29"/>
<accession>A0A139AS29</accession>
<evidence type="ECO:0000313" key="10">
    <source>
        <dbReference type="Proteomes" id="UP000070544"/>
    </source>
</evidence>
<evidence type="ECO:0000256" key="1">
    <source>
        <dbReference type="ARBA" id="ARBA00000971"/>
    </source>
</evidence>
<dbReference type="InterPro" id="IPR051370">
    <property type="entry name" value="PPIase_Pin1"/>
</dbReference>
<name>A0A139AS29_GONPJ</name>
<dbReference type="InterPro" id="IPR001202">
    <property type="entry name" value="WW_dom"/>
</dbReference>
<dbReference type="OrthoDB" id="2530521at2759"/>
<dbReference type="PANTHER" id="PTHR10657:SF4">
    <property type="entry name" value="PEPTIDYL-PROLYL CIS-TRANS ISOMERASE-RELATED"/>
    <property type="match status" value="1"/>
</dbReference>
<feature type="domain" description="WW" evidence="7">
    <location>
        <begin position="1"/>
        <end position="32"/>
    </location>
</feature>
<dbReference type="Proteomes" id="UP000070544">
    <property type="component" value="Unassembled WGS sequence"/>
</dbReference>
<dbReference type="Pfam" id="PF00639">
    <property type="entry name" value="Rotamase"/>
    <property type="match status" value="1"/>
</dbReference>
<organism evidence="9 10">
    <name type="scientific">Gonapodya prolifera (strain JEL478)</name>
    <name type="common">Monoblepharis prolifera</name>
    <dbReference type="NCBI Taxonomy" id="1344416"/>
    <lineage>
        <taxon>Eukaryota</taxon>
        <taxon>Fungi</taxon>
        <taxon>Fungi incertae sedis</taxon>
        <taxon>Chytridiomycota</taxon>
        <taxon>Chytridiomycota incertae sedis</taxon>
        <taxon>Monoblepharidomycetes</taxon>
        <taxon>Monoblepharidales</taxon>
        <taxon>Gonapodyaceae</taxon>
        <taxon>Gonapodya</taxon>
    </lineage>
</organism>
<dbReference type="InterPro" id="IPR046357">
    <property type="entry name" value="PPIase_dom_sf"/>
</dbReference>
<dbReference type="GO" id="GO:2000059">
    <property type="term" value="P:negative regulation of ubiquitin-dependent protein catabolic process"/>
    <property type="evidence" value="ECO:0007669"/>
    <property type="project" value="EnsemblFungi"/>
</dbReference>
<dbReference type="GO" id="GO:0000122">
    <property type="term" value="P:negative regulation of transcription by RNA polymerase II"/>
    <property type="evidence" value="ECO:0007669"/>
    <property type="project" value="EnsemblFungi"/>
</dbReference>
<dbReference type="PROSITE" id="PS50198">
    <property type="entry name" value="PPIC_PPIASE_2"/>
    <property type="match status" value="1"/>
</dbReference>
<dbReference type="GO" id="GO:0005829">
    <property type="term" value="C:cytosol"/>
    <property type="evidence" value="ECO:0007669"/>
    <property type="project" value="TreeGrafter"/>
</dbReference>
<dbReference type="SUPFAM" id="SSF51045">
    <property type="entry name" value="WW domain"/>
    <property type="match status" value="1"/>
</dbReference>
<reference evidence="9 10" key="1">
    <citation type="journal article" date="2015" name="Genome Biol. Evol.">
        <title>Phylogenomic analyses indicate that early fungi evolved digesting cell walls of algal ancestors of land plants.</title>
        <authorList>
            <person name="Chang Y."/>
            <person name="Wang S."/>
            <person name="Sekimoto S."/>
            <person name="Aerts A.L."/>
            <person name="Choi C."/>
            <person name="Clum A."/>
            <person name="LaButti K.M."/>
            <person name="Lindquist E.A."/>
            <person name="Yee Ngan C."/>
            <person name="Ohm R.A."/>
            <person name="Salamov A.A."/>
            <person name="Grigoriev I.V."/>
            <person name="Spatafora J.W."/>
            <person name="Berbee M.L."/>
        </authorList>
    </citation>
    <scope>NUCLEOTIDE SEQUENCE [LARGE SCALE GENOMIC DNA]</scope>
    <source>
        <strain evidence="9 10">JEL478</strain>
    </source>
</reference>
<comment type="catalytic activity">
    <reaction evidence="1 5">
        <text>[protein]-peptidylproline (omega=180) = [protein]-peptidylproline (omega=0)</text>
        <dbReference type="Rhea" id="RHEA:16237"/>
        <dbReference type="Rhea" id="RHEA-COMP:10747"/>
        <dbReference type="Rhea" id="RHEA-COMP:10748"/>
        <dbReference type="ChEBI" id="CHEBI:83833"/>
        <dbReference type="ChEBI" id="CHEBI:83834"/>
        <dbReference type="EC" id="5.2.1.8"/>
    </reaction>
</comment>
<feature type="domain" description="PpiC" evidence="8">
    <location>
        <begin position="39"/>
        <end position="149"/>
    </location>
</feature>
<dbReference type="PROSITE" id="PS01159">
    <property type="entry name" value="WW_DOMAIN_1"/>
    <property type="match status" value="1"/>
</dbReference>
<proteinExistence type="predicted"/>
<sequence length="149" mass="16814">MTQWVQQYSKSRQRPYWFNPATGESRWEDPTTGEETPADKSVRASHLLVKHEGSRRPSSWRQEKITRSKEEADHIIRGYRARIVAGESFEAIAKTESDCSSAKNGGDLGWFDQGKMQPSFERAAFALNVGELSDIVESDSGLHIILRTG</sequence>
<dbReference type="Pfam" id="PF00397">
    <property type="entry name" value="WW"/>
    <property type="match status" value="1"/>
</dbReference>
<dbReference type="FunFam" id="3.10.50.40:FF:000026">
    <property type="entry name" value="Peptidyl-prolyl cis-trans isomerase"/>
    <property type="match status" value="1"/>
</dbReference>
<dbReference type="Gene3D" id="3.10.50.40">
    <property type="match status" value="1"/>
</dbReference>
<dbReference type="GO" id="GO:0006369">
    <property type="term" value="P:termination of RNA polymerase II transcription"/>
    <property type="evidence" value="ECO:0007669"/>
    <property type="project" value="EnsemblFungi"/>
</dbReference>
<feature type="compositionally biased region" description="Polar residues" evidence="6">
    <location>
        <begin position="1"/>
        <end position="10"/>
    </location>
</feature>
<dbReference type="GO" id="GO:0140463">
    <property type="term" value="F:chromatin-protein adaptor activity"/>
    <property type="evidence" value="ECO:0007669"/>
    <property type="project" value="EnsemblFungi"/>
</dbReference>
<keyword evidence="10" id="KW-1185">Reference proteome</keyword>
<keyword evidence="3 4" id="KW-0413">Isomerase</keyword>
<evidence type="ECO:0000256" key="2">
    <source>
        <dbReference type="ARBA" id="ARBA00023110"/>
    </source>
</evidence>
<feature type="region of interest" description="Disordered" evidence="6">
    <location>
        <begin position="1"/>
        <end position="46"/>
    </location>
</feature>
<dbReference type="PROSITE" id="PS50020">
    <property type="entry name" value="WW_DOMAIN_2"/>
    <property type="match status" value="1"/>
</dbReference>
<dbReference type="SUPFAM" id="SSF54534">
    <property type="entry name" value="FKBP-like"/>
    <property type="match status" value="1"/>
</dbReference>
<dbReference type="GO" id="GO:0045899">
    <property type="term" value="P:positive regulation of RNA polymerase II transcription preinitiation complex assembly"/>
    <property type="evidence" value="ECO:0007669"/>
    <property type="project" value="EnsemblFungi"/>
</dbReference>